<keyword evidence="4" id="KW-1003">Cell membrane</keyword>
<evidence type="ECO:0000256" key="11">
    <source>
        <dbReference type="SAM" id="Phobius"/>
    </source>
</evidence>
<feature type="transmembrane region" description="Helical" evidence="11">
    <location>
        <begin position="249"/>
        <end position="272"/>
    </location>
</feature>
<evidence type="ECO:0000256" key="6">
    <source>
        <dbReference type="ARBA" id="ARBA00022741"/>
    </source>
</evidence>
<keyword evidence="8" id="KW-0029">Amino-acid transport</keyword>
<keyword evidence="7" id="KW-0067">ATP-binding</keyword>
<name>A0A0C6FV47_9HYPH</name>
<dbReference type="GO" id="GO:0005524">
    <property type="term" value="F:ATP binding"/>
    <property type="evidence" value="ECO:0007669"/>
    <property type="project" value="UniProtKB-KW"/>
</dbReference>
<feature type="transmembrane region" description="Helical" evidence="11">
    <location>
        <begin position="88"/>
        <end position="107"/>
    </location>
</feature>
<dbReference type="GO" id="GO:0015807">
    <property type="term" value="P:L-amino acid transport"/>
    <property type="evidence" value="ECO:0007669"/>
    <property type="project" value="TreeGrafter"/>
</dbReference>
<feature type="transmembrane region" description="Helical" evidence="11">
    <location>
        <begin position="114"/>
        <end position="134"/>
    </location>
</feature>
<dbReference type="CDD" id="cd03224">
    <property type="entry name" value="ABC_TM1139_LivF_branched"/>
    <property type="match status" value="1"/>
</dbReference>
<dbReference type="OrthoDB" id="9805029at2"/>
<dbReference type="PROSITE" id="PS50893">
    <property type="entry name" value="ABC_TRANSPORTER_2"/>
    <property type="match status" value="2"/>
</dbReference>
<gene>
    <name evidence="13" type="primary">livG</name>
    <name evidence="13" type="ORF">Maq22A_c19925</name>
</gene>
<dbReference type="InterPro" id="IPR001851">
    <property type="entry name" value="ABC_transp_permease"/>
</dbReference>
<dbReference type="SUPFAM" id="SSF52540">
    <property type="entry name" value="P-loop containing nucleoside triphosphate hydrolases"/>
    <property type="match status" value="2"/>
</dbReference>
<dbReference type="EMBL" id="AP014704">
    <property type="protein sequence ID" value="BAQ47040.1"/>
    <property type="molecule type" value="Genomic_DNA"/>
</dbReference>
<feature type="transmembrane region" description="Helical" evidence="11">
    <location>
        <begin position="37"/>
        <end position="57"/>
    </location>
</feature>
<evidence type="ECO:0000313" key="14">
    <source>
        <dbReference type="Proteomes" id="UP000061432"/>
    </source>
</evidence>
<evidence type="ECO:0000313" key="13">
    <source>
        <dbReference type="EMBL" id="BAQ47040.1"/>
    </source>
</evidence>
<evidence type="ECO:0000259" key="12">
    <source>
        <dbReference type="PROSITE" id="PS50893"/>
    </source>
</evidence>
<feature type="domain" description="ABC transporter" evidence="12">
    <location>
        <begin position="349"/>
        <end position="590"/>
    </location>
</feature>
<dbReference type="CDD" id="cd06581">
    <property type="entry name" value="TM_PBP1_LivM_like"/>
    <property type="match status" value="1"/>
</dbReference>
<keyword evidence="5 11" id="KW-0812">Transmembrane</keyword>
<proteinExistence type="inferred from homology"/>
<dbReference type="PATRIC" id="fig|270351.10.peg.3846"/>
<keyword evidence="10 11" id="KW-0472">Membrane</keyword>
<dbReference type="PANTHER" id="PTHR43820:SF4">
    <property type="entry name" value="HIGH-AFFINITY BRANCHED-CHAIN AMINO ACID TRANSPORT ATP-BINDING PROTEIN LIVF"/>
    <property type="match status" value="1"/>
</dbReference>
<dbReference type="GO" id="GO:0016887">
    <property type="term" value="F:ATP hydrolysis activity"/>
    <property type="evidence" value="ECO:0007669"/>
    <property type="project" value="InterPro"/>
</dbReference>
<evidence type="ECO:0000256" key="5">
    <source>
        <dbReference type="ARBA" id="ARBA00022692"/>
    </source>
</evidence>
<feature type="transmembrane region" description="Helical" evidence="11">
    <location>
        <begin position="284"/>
        <end position="305"/>
    </location>
</feature>
<dbReference type="Pfam" id="PF00005">
    <property type="entry name" value="ABC_tran"/>
    <property type="match status" value="2"/>
</dbReference>
<reference evidence="13 14" key="1">
    <citation type="journal article" date="2015" name="Genome Announc.">
        <title>Complete Genome Sequence of Methylobacterium aquaticum Strain 22A, Isolated from Racomitrium japonicum Moss.</title>
        <authorList>
            <person name="Tani A."/>
            <person name="Ogura Y."/>
            <person name="Hayashi T."/>
            <person name="Kimbara K."/>
        </authorList>
    </citation>
    <scope>NUCLEOTIDE SEQUENCE [LARGE SCALE GENOMIC DNA]</scope>
    <source>
        <strain evidence="13 14">MA-22A</strain>
    </source>
</reference>
<accession>A0A0C6FV47</accession>
<comment type="similarity">
    <text evidence="2">Belongs to the ABC transporter superfamily.</text>
</comment>
<dbReference type="InterPro" id="IPR052156">
    <property type="entry name" value="BCAA_Transport_ATP-bd_LivF"/>
</dbReference>
<evidence type="ECO:0000256" key="9">
    <source>
        <dbReference type="ARBA" id="ARBA00022989"/>
    </source>
</evidence>
<dbReference type="PROSITE" id="PS00211">
    <property type="entry name" value="ABC_TRANSPORTER_1"/>
    <property type="match status" value="1"/>
</dbReference>
<feature type="transmembrane region" description="Helical" evidence="11">
    <location>
        <begin position="12"/>
        <end position="31"/>
    </location>
</feature>
<keyword evidence="9 11" id="KW-1133">Transmembrane helix</keyword>
<dbReference type="KEGG" id="maqu:Maq22A_c19925"/>
<dbReference type="InterPro" id="IPR017871">
    <property type="entry name" value="ABC_transporter-like_CS"/>
</dbReference>
<protein>
    <submittedName>
        <fullName evidence="13">ABC transporter</fullName>
    </submittedName>
</protein>
<sequence>MNHRSERLTLPLMAAALVALPFGLSALGLTLTSATDVVVFAVACMGLNVLVGQTGLVSFGHGAFFGLGAYAAAIGQRTFFPGTLLPPTLFALAVVAGASVLLGLLILRRRGVYFSLLTLALSALSFTVAFRWTALTGGESGYGGVERTRLPGLDLDAAWTWYGLVAVTAFAVAVGLARFRRSPVGTVLEAIRENEQRARFLGYPTNRYKLVAFTVSATVTGLAGVLSVFTHRFASAEPLGSAFSGELLAMVVIGGMRSFAGPAIGALFFILFREMLSIWTANWLFWFGLLFVGFILFSPDGLVGIGRRVWRLVRPPATEDAAMAGRKAGAPENLPVFLRPDGIVDGVILAASGIAKRFGGLKAVDGVTIAVRDRTLHALIGPNGAGKTTAFNLISGMYRPDTGTVMLGQTSIAGFAPERICAAGIGRSFQITNLFPALTVEDNIRLAVQGRRPGRFDPWRDARADREAEAETAEILRWLGLAGLERAEAGSLSYGGQRLLDMGVALATKPRVLLLDEPLAGLAAAERTRIGDIIKRVSTEVPVLMVEHDIDRVFQIADAVTVMNEGTVLVDGTVEDARTSPKVQEVYIGSGTAAMAARPRPSAAEPQVLLSLENVDTFYGKSHILSGVTFDVHAHEIVALLGRNGAGKSTCLKTITGLAPHASGHIRLGSDRLDGRAAAVIARAGIGYVPQGRALFAGMSVAENLELGRLKRRTGNGVHWDEERVLSYFPRLRERWRTPADYLSGGEQQMVAVARALSGDVRVLLLDEPFEGLAPAVVESLFETFDALRREVSIVIVDHNLDLALALSDRTVALERGRVMHAGPSQALRDDLALRRQVLWL</sequence>
<comment type="subcellular location">
    <subcellularLocation>
        <location evidence="1">Cell membrane</location>
        <topology evidence="1">Multi-pass membrane protein</topology>
    </subcellularLocation>
</comment>
<dbReference type="SMART" id="SM00382">
    <property type="entry name" value="AAA"/>
    <property type="match status" value="2"/>
</dbReference>
<evidence type="ECO:0000256" key="4">
    <source>
        <dbReference type="ARBA" id="ARBA00022475"/>
    </source>
</evidence>
<evidence type="ECO:0000256" key="3">
    <source>
        <dbReference type="ARBA" id="ARBA00022448"/>
    </source>
</evidence>
<dbReference type="AlphaFoldDB" id="A0A0C6FV47"/>
<dbReference type="RefSeq" id="WP_060848051.1">
    <property type="nucleotide sequence ID" value="NZ_AP014704.1"/>
</dbReference>
<dbReference type="Gene3D" id="3.40.50.300">
    <property type="entry name" value="P-loop containing nucleotide triphosphate hydrolases"/>
    <property type="match status" value="2"/>
</dbReference>
<dbReference type="PANTHER" id="PTHR43820">
    <property type="entry name" value="HIGH-AFFINITY BRANCHED-CHAIN AMINO ACID TRANSPORT ATP-BINDING PROTEIN LIVF"/>
    <property type="match status" value="1"/>
</dbReference>
<dbReference type="STRING" id="270351.Maq22A_c19925"/>
<feature type="transmembrane region" description="Helical" evidence="11">
    <location>
        <begin position="210"/>
        <end position="229"/>
    </location>
</feature>
<reference evidence="14" key="2">
    <citation type="submission" date="2015-01" db="EMBL/GenBank/DDBJ databases">
        <title>Complete genome sequence of Methylobacterium aquaticum strain 22A.</title>
        <authorList>
            <person name="Tani A."/>
            <person name="Ogura Y."/>
            <person name="Hayashi T."/>
        </authorList>
    </citation>
    <scope>NUCLEOTIDE SEQUENCE [LARGE SCALE GENOMIC DNA]</scope>
    <source>
        <strain evidence="14">MA-22A</strain>
    </source>
</reference>
<dbReference type="InterPro" id="IPR043428">
    <property type="entry name" value="LivM-like"/>
</dbReference>
<dbReference type="GO" id="GO:0015658">
    <property type="term" value="F:branched-chain amino acid transmembrane transporter activity"/>
    <property type="evidence" value="ECO:0007669"/>
    <property type="project" value="InterPro"/>
</dbReference>
<keyword evidence="3" id="KW-0813">Transport</keyword>
<feature type="transmembrane region" description="Helical" evidence="11">
    <location>
        <begin position="159"/>
        <end position="179"/>
    </location>
</feature>
<dbReference type="GO" id="GO:0005886">
    <property type="term" value="C:plasma membrane"/>
    <property type="evidence" value="ECO:0007669"/>
    <property type="project" value="UniProtKB-SubCell"/>
</dbReference>
<organism evidence="13 14">
    <name type="scientific">Methylobacterium aquaticum</name>
    <dbReference type="NCBI Taxonomy" id="270351"/>
    <lineage>
        <taxon>Bacteria</taxon>
        <taxon>Pseudomonadati</taxon>
        <taxon>Pseudomonadota</taxon>
        <taxon>Alphaproteobacteria</taxon>
        <taxon>Hyphomicrobiales</taxon>
        <taxon>Methylobacteriaceae</taxon>
        <taxon>Methylobacterium</taxon>
    </lineage>
</organism>
<evidence type="ECO:0000256" key="8">
    <source>
        <dbReference type="ARBA" id="ARBA00022970"/>
    </source>
</evidence>
<dbReference type="InterPro" id="IPR003593">
    <property type="entry name" value="AAA+_ATPase"/>
</dbReference>
<evidence type="ECO:0000256" key="1">
    <source>
        <dbReference type="ARBA" id="ARBA00004651"/>
    </source>
</evidence>
<dbReference type="Pfam" id="PF02653">
    <property type="entry name" value="BPD_transp_2"/>
    <property type="match status" value="1"/>
</dbReference>
<evidence type="ECO:0000256" key="7">
    <source>
        <dbReference type="ARBA" id="ARBA00022840"/>
    </source>
</evidence>
<keyword evidence="6" id="KW-0547">Nucleotide-binding</keyword>
<feature type="domain" description="ABC transporter" evidence="12">
    <location>
        <begin position="610"/>
        <end position="841"/>
    </location>
</feature>
<dbReference type="CDD" id="cd03219">
    <property type="entry name" value="ABC_Mj1267_LivG_branched"/>
    <property type="match status" value="1"/>
</dbReference>
<dbReference type="InterPro" id="IPR027417">
    <property type="entry name" value="P-loop_NTPase"/>
</dbReference>
<dbReference type="InterPro" id="IPR003439">
    <property type="entry name" value="ABC_transporter-like_ATP-bd"/>
</dbReference>
<evidence type="ECO:0000256" key="10">
    <source>
        <dbReference type="ARBA" id="ARBA00023136"/>
    </source>
</evidence>
<evidence type="ECO:0000256" key="2">
    <source>
        <dbReference type="ARBA" id="ARBA00005417"/>
    </source>
</evidence>
<dbReference type="Proteomes" id="UP000061432">
    <property type="component" value="Chromosome"/>
</dbReference>